<protein>
    <submittedName>
        <fullName evidence="2">Histone-lysine N-methyltransferase SETMAR</fullName>
    </submittedName>
</protein>
<dbReference type="InterPro" id="IPR052709">
    <property type="entry name" value="Transposase-MT_Hybrid"/>
</dbReference>
<dbReference type="GO" id="GO:0044774">
    <property type="term" value="P:mitotic DNA integrity checkpoint signaling"/>
    <property type="evidence" value="ECO:0007669"/>
    <property type="project" value="TreeGrafter"/>
</dbReference>
<keyword evidence="2" id="KW-0808">Transferase</keyword>
<dbReference type="Proteomes" id="UP000299102">
    <property type="component" value="Unassembled WGS sequence"/>
</dbReference>
<dbReference type="GO" id="GO:0031297">
    <property type="term" value="P:replication fork processing"/>
    <property type="evidence" value="ECO:0007669"/>
    <property type="project" value="TreeGrafter"/>
</dbReference>
<dbReference type="GO" id="GO:0005634">
    <property type="term" value="C:nucleus"/>
    <property type="evidence" value="ECO:0007669"/>
    <property type="project" value="TreeGrafter"/>
</dbReference>
<dbReference type="GO" id="GO:0006303">
    <property type="term" value="P:double-strand break repair via nonhomologous end joining"/>
    <property type="evidence" value="ECO:0007669"/>
    <property type="project" value="TreeGrafter"/>
</dbReference>
<dbReference type="GO" id="GO:0003690">
    <property type="term" value="F:double-stranded DNA binding"/>
    <property type="evidence" value="ECO:0007669"/>
    <property type="project" value="TreeGrafter"/>
</dbReference>
<dbReference type="GO" id="GO:0035861">
    <property type="term" value="C:site of double-strand break"/>
    <property type="evidence" value="ECO:0007669"/>
    <property type="project" value="TreeGrafter"/>
</dbReference>
<dbReference type="GO" id="GO:0044547">
    <property type="term" value="F:DNA topoisomerase binding"/>
    <property type="evidence" value="ECO:0007669"/>
    <property type="project" value="TreeGrafter"/>
</dbReference>
<dbReference type="EMBL" id="BGZK01000224">
    <property type="protein sequence ID" value="GBP29782.1"/>
    <property type="molecule type" value="Genomic_DNA"/>
</dbReference>
<accession>A0A4C1UUW8</accession>
<name>A0A4C1UUW8_EUMVA</name>
<dbReference type="GO" id="GO:0003697">
    <property type="term" value="F:single-stranded DNA binding"/>
    <property type="evidence" value="ECO:0007669"/>
    <property type="project" value="TreeGrafter"/>
</dbReference>
<dbReference type="Pfam" id="PF17906">
    <property type="entry name" value="HTH_48"/>
    <property type="match status" value="1"/>
</dbReference>
<evidence type="ECO:0000259" key="1">
    <source>
        <dbReference type="Pfam" id="PF17906"/>
    </source>
</evidence>
<dbReference type="Gene3D" id="1.10.10.1450">
    <property type="match status" value="1"/>
</dbReference>
<sequence>MSESNAEIRHFGVLLQKREKCDTSREKNCDVYGPNALSVRVAQNWFKRFQSDNFDVKDEPCSGLSVTDKADAISENVEQDRHISSYDIAEGLWIDHKTVWTHSKKAGCTKKPYTRVYTRAH</sequence>
<dbReference type="AlphaFoldDB" id="A0A4C1UUW8"/>
<evidence type="ECO:0000313" key="2">
    <source>
        <dbReference type="EMBL" id="GBP29782.1"/>
    </source>
</evidence>
<reference evidence="2 3" key="1">
    <citation type="journal article" date="2019" name="Commun. Biol.">
        <title>The bagworm genome reveals a unique fibroin gene that provides high tensile strength.</title>
        <authorList>
            <person name="Kono N."/>
            <person name="Nakamura H."/>
            <person name="Ohtoshi R."/>
            <person name="Tomita M."/>
            <person name="Numata K."/>
            <person name="Arakawa K."/>
        </authorList>
    </citation>
    <scope>NUCLEOTIDE SEQUENCE [LARGE SCALE GENOMIC DNA]</scope>
</reference>
<dbReference type="GO" id="GO:0000729">
    <property type="term" value="P:DNA double-strand break processing"/>
    <property type="evidence" value="ECO:0007669"/>
    <property type="project" value="TreeGrafter"/>
</dbReference>
<organism evidence="2 3">
    <name type="scientific">Eumeta variegata</name>
    <name type="common">Bagworm moth</name>
    <name type="synonym">Eumeta japonica</name>
    <dbReference type="NCBI Taxonomy" id="151549"/>
    <lineage>
        <taxon>Eukaryota</taxon>
        <taxon>Metazoa</taxon>
        <taxon>Ecdysozoa</taxon>
        <taxon>Arthropoda</taxon>
        <taxon>Hexapoda</taxon>
        <taxon>Insecta</taxon>
        <taxon>Pterygota</taxon>
        <taxon>Neoptera</taxon>
        <taxon>Endopterygota</taxon>
        <taxon>Lepidoptera</taxon>
        <taxon>Glossata</taxon>
        <taxon>Ditrysia</taxon>
        <taxon>Tineoidea</taxon>
        <taxon>Psychidae</taxon>
        <taxon>Oiketicinae</taxon>
        <taxon>Eumeta</taxon>
    </lineage>
</organism>
<dbReference type="OrthoDB" id="616263at2759"/>
<dbReference type="PANTHER" id="PTHR46060:SF2">
    <property type="entry name" value="HISTONE-LYSINE N-METHYLTRANSFERASE SETMAR"/>
    <property type="match status" value="1"/>
</dbReference>
<proteinExistence type="predicted"/>
<dbReference type="GO" id="GO:0032259">
    <property type="term" value="P:methylation"/>
    <property type="evidence" value="ECO:0007669"/>
    <property type="project" value="UniProtKB-KW"/>
</dbReference>
<dbReference type="InterPro" id="IPR041426">
    <property type="entry name" value="Mos1_HTH"/>
</dbReference>
<feature type="domain" description="Mos1 transposase HTH" evidence="1">
    <location>
        <begin position="17"/>
        <end position="53"/>
    </location>
</feature>
<dbReference type="GO" id="GO:0015074">
    <property type="term" value="P:DNA integration"/>
    <property type="evidence" value="ECO:0007669"/>
    <property type="project" value="TreeGrafter"/>
</dbReference>
<dbReference type="GO" id="GO:0042800">
    <property type="term" value="F:histone H3K4 methyltransferase activity"/>
    <property type="evidence" value="ECO:0007669"/>
    <property type="project" value="TreeGrafter"/>
</dbReference>
<dbReference type="PANTHER" id="PTHR46060">
    <property type="entry name" value="MARINER MOS1 TRANSPOSASE-LIKE PROTEIN"/>
    <property type="match status" value="1"/>
</dbReference>
<dbReference type="GO" id="GO:0000014">
    <property type="term" value="F:single-stranded DNA endodeoxyribonuclease activity"/>
    <property type="evidence" value="ECO:0007669"/>
    <property type="project" value="TreeGrafter"/>
</dbReference>
<dbReference type="GO" id="GO:0046975">
    <property type="term" value="F:histone H3K36 methyltransferase activity"/>
    <property type="evidence" value="ECO:0007669"/>
    <property type="project" value="TreeGrafter"/>
</dbReference>
<gene>
    <name evidence="2" type="primary">SETMAR</name>
    <name evidence="2" type="ORF">EVAR_94622_1</name>
</gene>
<dbReference type="GO" id="GO:0000793">
    <property type="term" value="C:condensed chromosome"/>
    <property type="evidence" value="ECO:0007669"/>
    <property type="project" value="TreeGrafter"/>
</dbReference>
<comment type="caution">
    <text evidence="2">The sequence shown here is derived from an EMBL/GenBank/DDBJ whole genome shotgun (WGS) entry which is preliminary data.</text>
</comment>
<keyword evidence="2" id="KW-0489">Methyltransferase</keyword>
<evidence type="ECO:0000313" key="3">
    <source>
        <dbReference type="Proteomes" id="UP000299102"/>
    </source>
</evidence>
<keyword evidence="3" id="KW-1185">Reference proteome</keyword>